<proteinExistence type="predicted"/>
<reference evidence="1" key="1">
    <citation type="submission" date="2018-05" db="EMBL/GenBank/DDBJ databases">
        <authorList>
            <person name="Lanie J.A."/>
            <person name="Ng W.-L."/>
            <person name="Kazmierczak K.M."/>
            <person name="Andrzejewski T.M."/>
            <person name="Davidsen T.M."/>
            <person name="Wayne K.J."/>
            <person name="Tettelin H."/>
            <person name="Glass J.I."/>
            <person name="Rusch D."/>
            <person name="Podicherti R."/>
            <person name="Tsui H.-C.T."/>
            <person name="Winkler M.E."/>
        </authorList>
    </citation>
    <scope>NUCLEOTIDE SEQUENCE</scope>
</reference>
<dbReference type="AlphaFoldDB" id="A0A382I2X8"/>
<name>A0A382I2X8_9ZZZZ</name>
<protein>
    <submittedName>
        <fullName evidence="1">Uncharacterized protein</fullName>
    </submittedName>
</protein>
<organism evidence="1">
    <name type="scientific">marine metagenome</name>
    <dbReference type="NCBI Taxonomy" id="408172"/>
    <lineage>
        <taxon>unclassified sequences</taxon>
        <taxon>metagenomes</taxon>
        <taxon>ecological metagenomes</taxon>
    </lineage>
</organism>
<sequence length="70" mass="8579">MLEFVKTLEEARMLRDEKNALVLSYTDCCERMYLILLCLELMRYYPKYKDFVKAYAKKSTNKNDYNIFRM</sequence>
<gene>
    <name evidence="1" type="ORF">METZ01_LOCUS246526</name>
</gene>
<feature type="non-terminal residue" evidence="1">
    <location>
        <position position="70"/>
    </location>
</feature>
<accession>A0A382I2X8</accession>
<evidence type="ECO:0000313" key="1">
    <source>
        <dbReference type="EMBL" id="SVB93672.1"/>
    </source>
</evidence>
<dbReference type="EMBL" id="UINC01064730">
    <property type="protein sequence ID" value="SVB93672.1"/>
    <property type="molecule type" value="Genomic_DNA"/>
</dbReference>